<accession>A0A8E2B8J3</accession>
<evidence type="ECO:0000313" key="2">
    <source>
        <dbReference type="Proteomes" id="UP000550260"/>
    </source>
</evidence>
<gene>
    <name evidence="1" type="ORF">H5411_35645</name>
</gene>
<evidence type="ECO:0000313" key="1">
    <source>
        <dbReference type="EMBL" id="MBB2504465.1"/>
    </source>
</evidence>
<protein>
    <recommendedName>
        <fullName evidence="3">Transcriptional regulator</fullName>
    </recommendedName>
</protein>
<dbReference type="InterPro" id="IPR036390">
    <property type="entry name" value="WH_DNA-bd_sf"/>
</dbReference>
<reference evidence="1 2" key="1">
    <citation type="submission" date="2020-08" db="EMBL/GenBank/DDBJ databases">
        <title>Amycolatopsis echigonensis JCM 21831.</title>
        <authorList>
            <person name="Tedsree N."/>
            <person name="Kuncharoen N."/>
            <person name="Likhitwitayawuid K."/>
            <person name="Tanasupawat S."/>
        </authorList>
    </citation>
    <scope>NUCLEOTIDE SEQUENCE [LARGE SCALE GENOMIC DNA]</scope>
    <source>
        <strain evidence="1 2">JCM 21831</strain>
    </source>
</reference>
<dbReference type="SUPFAM" id="SSF46785">
    <property type="entry name" value="Winged helix' DNA-binding domain"/>
    <property type="match status" value="1"/>
</dbReference>
<dbReference type="EMBL" id="JACJHR010000073">
    <property type="protein sequence ID" value="MBB2504465.1"/>
    <property type="molecule type" value="Genomic_DNA"/>
</dbReference>
<organism evidence="1 2">
    <name type="scientific">Amycolatopsis echigonensis</name>
    <dbReference type="NCBI Taxonomy" id="2576905"/>
    <lineage>
        <taxon>Bacteria</taxon>
        <taxon>Bacillati</taxon>
        <taxon>Actinomycetota</taxon>
        <taxon>Actinomycetes</taxon>
        <taxon>Pseudonocardiales</taxon>
        <taxon>Pseudonocardiaceae</taxon>
        <taxon>Amycolatopsis</taxon>
    </lineage>
</organism>
<proteinExistence type="predicted"/>
<dbReference type="Gene3D" id="1.10.10.10">
    <property type="entry name" value="Winged helix-like DNA-binding domain superfamily/Winged helix DNA-binding domain"/>
    <property type="match status" value="1"/>
</dbReference>
<sequence>MSRLLYQLKAEFFKTLGHPARTRVLELLTQREHAVAELLAVAREVLTGVLARQADLRAEHAA</sequence>
<comment type="caution">
    <text evidence="1">The sequence shown here is derived from an EMBL/GenBank/DDBJ whole genome shotgun (WGS) entry which is preliminary data.</text>
</comment>
<dbReference type="AlphaFoldDB" id="A0A8E2B8J3"/>
<dbReference type="Proteomes" id="UP000550260">
    <property type="component" value="Unassembled WGS sequence"/>
</dbReference>
<dbReference type="InterPro" id="IPR036388">
    <property type="entry name" value="WH-like_DNA-bd_sf"/>
</dbReference>
<name>A0A8E2B8J3_9PSEU</name>
<evidence type="ECO:0008006" key="3">
    <source>
        <dbReference type="Google" id="ProtNLM"/>
    </source>
</evidence>